<organism evidence="5 6">
    <name type="scientific">Xylaria arbuscula</name>
    <dbReference type="NCBI Taxonomy" id="114810"/>
    <lineage>
        <taxon>Eukaryota</taxon>
        <taxon>Fungi</taxon>
        <taxon>Dikarya</taxon>
        <taxon>Ascomycota</taxon>
        <taxon>Pezizomycotina</taxon>
        <taxon>Sordariomycetes</taxon>
        <taxon>Xylariomycetidae</taxon>
        <taxon>Xylariales</taxon>
        <taxon>Xylariaceae</taxon>
        <taxon>Xylaria</taxon>
    </lineage>
</organism>
<evidence type="ECO:0000256" key="3">
    <source>
        <dbReference type="ARBA" id="ARBA00022827"/>
    </source>
</evidence>
<evidence type="ECO:0000313" key="6">
    <source>
        <dbReference type="Proteomes" id="UP001148614"/>
    </source>
</evidence>
<accession>A0A9W8TPN1</accession>
<keyword evidence="3" id="KW-0274">FAD</keyword>
<dbReference type="PANTHER" id="PTHR46720:SF3">
    <property type="entry name" value="FAD-BINDING DOMAIN-CONTAINING PROTEIN-RELATED"/>
    <property type="match status" value="1"/>
</dbReference>
<keyword evidence="2" id="KW-0285">Flavoprotein</keyword>
<dbReference type="GO" id="GO:0016491">
    <property type="term" value="F:oxidoreductase activity"/>
    <property type="evidence" value="ECO:0007669"/>
    <property type="project" value="UniProtKB-KW"/>
</dbReference>
<keyword evidence="6" id="KW-1185">Reference proteome</keyword>
<evidence type="ECO:0000256" key="1">
    <source>
        <dbReference type="ARBA" id="ARBA00007992"/>
    </source>
</evidence>
<sequence length="155" mass="16295">MANPSICVAIVGGGLADTSLGNALIHIPQLDVHIFESASEFSEWGAAIGLSHNAQRALQQLIPSAMELLRAAGAVSTRSSRLMIGSGPQAGKSVCNVGEEDEDSESAEPALVVHRTSLLRVIEDFDAVISADEVFSVVRQHIMPDSEWAGTPSGF</sequence>
<evidence type="ECO:0000256" key="4">
    <source>
        <dbReference type="ARBA" id="ARBA00023002"/>
    </source>
</evidence>
<dbReference type="InterPro" id="IPR036188">
    <property type="entry name" value="FAD/NAD-bd_sf"/>
</dbReference>
<comment type="similarity">
    <text evidence="1">Belongs to the paxM FAD-dependent monooxygenase family.</text>
</comment>
<comment type="caution">
    <text evidence="5">The sequence shown here is derived from an EMBL/GenBank/DDBJ whole genome shotgun (WGS) entry which is preliminary data.</text>
</comment>
<name>A0A9W8TPN1_9PEZI</name>
<dbReference type="AlphaFoldDB" id="A0A9W8TPN1"/>
<dbReference type="InterPro" id="IPR051104">
    <property type="entry name" value="FAD_monoxygenase"/>
</dbReference>
<evidence type="ECO:0000313" key="5">
    <source>
        <dbReference type="EMBL" id="KAJ3575842.1"/>
    </source>
</evidence>
<reference evidence="5" key="1">
    <citation type="submission" date="2022-07" db="EMBL/GenBank/DDBJ databases">
        <title>Genome Sequence of Xylaria arbuscula.</title>
        <authorList>
            <person name="Buettner E."/>
        </authorList>
    </citation>
    <scope>NUCLEOTIDE SEQUENCE</scope>
    <source>
        <strain evidence="5">VT107</strain>
    </source>
</reference>
<dbReference type="GO" id="GO:0044550">
    <property type="term" value="P:secondary metabolite biosynthetic process"/>
    <property type="evidence" value="ECO:0007669"/>
    <property type="project" value="TreeGrafter"/>
</dbReference>
<gene>
    <name evidence="5" type="ORF">NPX13_g3896</name>
</gene>
<dbReference type="VEuPathDB" id="FungiDB:F4678DRAFT_465120"/>
<dbReference type="SUPFAM" id="SSF51905">
    <property type="entry name" value="FAD/NAD(P)-binding domain"/>
    <property type="match status" value="1"/>
</dbReference>
<proteinExistence type="inferred from homology"/>
<dbReference type="Gene3D" id="3.50.50.60">
    <property type="entry name" value="FAD/NAD(P)-binding domain"/>
    <property type="match status" value="1"/>
</dbReference>
<evidence type="ECO:0000256" key="2">
    <source>
        <dbReference type="ARBA" id="ARBA00022630"/>
    </source>
</evidence>
<dbReference type="PANTHER" id="PTHR46720">
    <property type="entry name" value="HYDROXYLASE, PUTATIVE (AFU_ORTHOLOGUE AFUA_3G01460)-RELATED"/>
    <property type="match status" value="1"/>
</dbReference>
<dbReference type="EMBL" id="JANPWZ010000515">
    <property type="protein sequence ID" value="KAJ3575842.1"/>
    <property type="molecule type" value="Genomic_DNA"/>
</dbReference>
<keyword evidence="4" id="KW-0560">Oxidoreductase</keyword>
<dbReference type="Proteomes" id="UP001148614">
    <property type="component" value="Unassembled WGS sequence"/>
</dbReference>
<protein>
    <submittedName>
        <fullName evidence="5">Uncharacterized protein</fullName>
    </submittedName>
</protein>